<reference evidence="2" key="2">
    <citation type="journal article" date="2023" name="IMA Fungus">
        <title>Comparative genomic study of the Penicillium genus elucidates a diverse pangenome and 15 lateral gene transfer events.</title>
        <authorList>
            <person name="Petersen C."/>
            <person name="Sorensen T."/>
            <person name="Nielsen M.R."/>
            <person name="Sondergaard T.E."/>
            <person name="Sorensen J.L."/>
            <person name="Fitzpatrick D.A."/>
            <person name="Frisvad J.C."/>
            <person name="Nielsen K.L."/>
        </authorList>
    </citation>
    <scope>NUCLEOTIDE SEQUENCE</scope>
    <source>
        <strain evidence="2">IBT 29677</strain>
    </source>
</reference>
<name>A0A9X0BAB8_9EURO</name>
<protein>
    <recommendedName>
        <fullName evidence="4">Nuclear distribution protein RO10</fullName>
    </recommendedName>
</protein>
<feature type="region of interest" description="Disordered" evidence="1">
    <location>
        <begin position="78"/>
        <end position="112"/>
    </location>
</feature>
<sequence>MTVESDTVAGATIELLEARLRRLSYLVTGSSDWIGVPNTPSKPTTHDETVSRRLARLVKELEKLSKSVPAVRDIIQLRLRPKQTPLPPRPPNNRNNPRRPNPANPNLNNPLLRQRLPETSSRLTSLNDLPIPDAQSSAALIELQPALDRAAAKQAEQAAAISELRVRTARVLQRWYEVGLVGSGEAWAEWEGRLEGVEREVRRREAFRERRENEI</sequence>
<reference evidence="2" key="1">
    <citation type="submission" date="2022-12" db="EMBL/GenBank/DDBJ databases">
        <authorList>
            <person name="Petersen C."/>
        </authorList>
    </citation>
    <scope>NUCLEOTIDE SEQUENCE</scope>
    <source>
        <strain evidence="2">IBT 29677</strain>
    </source>
</reference>
<dbReference type="AlphaFoldDB" id="A0A9X0BAB8"/>
<dbReference type="Proteomes" id="UP001147747">
    <property type="component" value="Unassembled WGS sequence"/>
</dbReference>
<evidence type="ECO:0008006" key="4">
    <source>
        <dbReference type="Google" id="ProtNLM"/>
    </source>
</evidence>
<evidence type="ECO:0000313" key="2">
    <source>
        <dbReference type="EMBL" id="KAJ5397605.1"/>
    </source>
</evidence>
<evidence type="ECO:0000256" key="1">
    <source>
        <dbReference type="SAM" id="MobiDB-lite"/>
    </source>
</evidence>
<dbReference type="RefSeq" id="XP_056489657.1">
    <property type="nucleotide sequence ID" value="XM_056630355.1"/>
</dbReference>
<accession>A0A9X0BAB8</accession>
<organism evidence="2 3">
    <name type="scientific">Penicillium cosmopolitanum</name>
    <dbReference type="NCBI Taxonomy" id="1131564"/>
    <lineage>
        <taxon>Eukaryota</taxon>
        <taxon>Fungi</taxon>
        <taxon>Dikarya</taxon>
        <taxon>Ascomycota</taxon>
        <taxon>Pezizomycotina</taxon>
        <taxon>Eurotiomycetes</taxon>
        <taxon>Eurotiomycetidae</taxon>
        <taxon>Eurotiales</taxon>
        <taxon>Aspergillaceae</taxon>
        <taxon>Penicillium</taxon>
    </lineage>
</organism>
<dbReference type="EMBL" id="JAPZBU010000006">
    <property type="protein sequence ID" value="KAJ5397605.1"/>
    <property type="molecule type" value="Genomic_DNA"/>
</dbReference>
<dbReference type="GeneID" id="81369335"/>
<gene>
    <name evidence="2" type="ORF">N7509_005718</name>
</gene>
<comment type="caution">
    <text evidence="2">The sequence shown here is derived from an EMBL/GenBank/DDBJ whole genome shotgun (WGS) entry which is preliminary data.</text>
</comment>
<keyword evidence="3" id="KW-1185">Reference proteome</keyword>
<evidence type="ECO:0000313" key="3">
    <source>
        <dbReference type="Proteomes" id="UP001147747"/>
    </source>
</evidence>
<proteinExistence type="predicted"/>
<dbReference type="OrthoDB" id="5403729at2759"/>